<comment type="similarity">
    <text evidence="4">Belongs to the peptidase S1 family. CLIP subfamily.</text>
</comment>
<evidence type="ECO:0000313" key="8">
    <source>
        <dbReference type="EMBL" id="PCG67981.1"/>
    </source>
</evidence>
<evidence type="ECO:0008006" key="9">
    <source>
        <dbReference type="Google" id="ProtNLM"/>
    </source>
</evidence>
<evidence type="ECO:0000256" key="2">
    <source>
        <dbReference type="ARBA" id="ARBA00023157"/>
    </source>
</evidence>
<dbReference type="Gene3D" id="2.40.10.10">
    <property type="entry name" value="Trypsin-like serine proteases"/>
    <property type="match status" value="1"/>
</dbReference>
<dbReference type="InterPro" id="IPR001314">
    <property type="entry name" value="Peptidase_S1A"/>
</dbReference>
<dbReference type="InterPro" id="IPR043504">
    <property type="entry name" value="Peptidase_S1_PA_chymotrypsin"/>
</dbReference>
<sequence>MELSGCVLFGRAREERDCVNAWHCLSMIEDVKKNNMLRWICSFQGNTPIVCCTDCDKVEHIKRRIRLKSILLSGSYCLDGRGKNGTCVNACNCLSMIEDVKKKQYPQICSFQGNTPIVCCTDCDKVEHINKAIVDKTGAIHFRTGRKAHDVCLEHLANLPYEGCPTSGLVKLWHEEEQCYQYTHKYGVYAAHVGQDARRGQFPHMALLGYGGAMDTADWLCGGSLISDKFVLTAGHCISSAVRGKVRYVAMGILKRTDPTERWHRYHVARIVPHPEYHAPSKYHDIALLETGTRVRFNLHVFPACLNIDDQFLGVVTATGWGALGHHMQLADTLQAVSLQSYYEEACAVHYPPHRHLVRGFNGTIQMCYGDEVGGKDTCEGDSGGPLQAKPVLSTCLHTVIGVTSYGRNCGYAGQPGIYTRVKFYVPWIESIVWP</sequence>
<protein>
    <recommendedName>
        <fullName evidence="9">Peptidase S1 domain-containing protein</fullName>
    </recommendedName>
</protein>
<evidence type="ECO:0000256" key="5">
    <source>
        <dbReference type="RuleBase" id="RU363034"/>
    </source>
</evidence>
<evidence type="ECO:0000259" key="6">
    <source>
        <dbReference type="PROSITE" id="PS50240"/>
    </source>
</evidence>
<dbReference type="PROSITE" id="PS51888">
    <property type="entry name" value="CLIP"/>
    <property type="match status" value="1"/>
</dbReference>
<dbReference type="PROSITE" id="PS50240">
    <property type="entry name" value="TRYPSIN_DOM"/>
    <property type="match status" value="1"/>
</dbReference>
<dbReference type="GO" id="GO:0006508">
    <property type="term" value="P:proteolysis"/>
    <property type="evidence" value="ECO:0007669"/>
    <property type="project" value="UniProtKB-KW"/>
</dbReference>
<feature type="domain" description="Clip" evidence="7">
    <location>
        <begin position="76"/>
        <end position="120"/>
    </location>
</feature>
<dbReference type="PROSITE" id="PS00134">
    <property type="entry name" value="TRYPSIN_HIS"/>
    <property type="match status" value="1"/>
</dbReference>
<organism evidence="8">
    <name type="scientific">Heliothis virescens</name>
    <name type="common">Tobacco budworm moth</name>
    <dbReference type="NCBI Taxonomy" id="7102"/>
    <lineage>
        <taxon>Eukaryota</taxon>
        <taxon>Metazoa</taxon>
        <taxon>Ecdysozoa</taxon>
        <taxon>Arthropoda</taxon>
        <taxon>Hexapoda</taxon>
        <taxon>Insecta</taxon>
        <taxon>Pterygota</taxon>
        <taxon>Neoptera</taxon>
        <taxon>Endopterygota</taxon>
        <taxon>Lepidoptera</taxon>
        <taxon>Glossata</taxon>
        <taxon>Ditrysia</taxon>
        <taxon>Noctuoidea</taxon>
        <taxon>Noctuidae</taxon>
        <taxon>Heliothinae</taxon>
        <taxon>Heliothis</taxon>
    </lineage>
</organism>
<dbReference type="InterPro" id="IPR018114">
    <property type="entry name" value="TRYPSIN_HIS"/>
</dbReference>
<name>A0A2A4J7N6_HELVI</name>
<proteinExistence type="inferred from homology"/>
<dbReference type="InterPro" id="IPR001254">
    <property type="entry name" value="Trypsin_dom"/>
</dbReference>
<evidence type="ECO:0000256" key="1">
    <source>
        <dbReference type="ARBA" id="ARBA00022729"/>
    </source>
</evidence>
<dbReference type="AlphaFoldDB" id="A0A2A4J7N6"/>
<dbReference type="InterPro" id="IPR033116">
    <property type="entry name" value="TRYPSIN_SER"/>
</dbReference>
<evidence type="ECO:0000256" key="4">
    <source>
        <dbReference type="ARBA" id="ARBA00024195"/>
    </source>
</evidence>
<dbReference type="InterPro" id="IPR009003">
    <property type="entry name" value="Peptidase_S1_PA"/>
</dbReference>
<dbReference type="STRING" id="7102.A0A2A4J7N6"/>
<keyword evidence="3" id="KW-0325">Glycoprotein</keyword>
<evidence type="ECO:0000259" key="7">
    <source>
        <dbReference type="PROSITE" id="PS51888"/>
    </source>
</evidence>
<dbReference type="CDD" id="cd00190">
    <property type="entry name" value="Tryp_SPc"/>
    <property type="match status" value="1"/>
</dbReference>
<gene>
    <name evidence="8" type="ORF">B5V51_5728</name>
</gene>
<dbReference type="GO" id="GO:0004252">
    <property type="term" value="F:serine-type endopeptidase activity"/>
    <property type="evidence" value="ECO:0007669"/>
    <property type="project" value="InterPro"/>
</dbReference>
<dbReference type="PROSITE" id="PS00135">
    <property type="entry name" value="TRYPSIN_SER"/>
    <property type="match status" value="1"/>
</dbReference>
<keyword evidence="5" id="KW-0720">Serine protease</keyword>
<dbReference type="PANTHER" id="PTHR24256">
    <property type="entry name" value="TRYPTASE-RELATED"/>
    <property type="match status" value="1"/>
</dbReference>
<accession>A0A2A4J7N6</accession>
<keyword evidence="2" id="KW-1015">Disulfide bond</keyword>
<comment type="caution">
    <text evidence="8">The sequence shown here is derived from an EMBL/GenBank/DDBJ whole genome shotgun (WGS) entry which is preliminary data.</text>
</comment>
<dbReference type="FunFam" id="2.40.10.10:FF:000028">
    <property type="entry name" value="Serine protease easter"/>
    <property type="match status" value="1"/>
</dbReference>
<feature type="domain" description="Peptidase S1" evidence="6">
    <location>
        <begin position="188"/>
        <end position="434"/>
    </location>
</feature>
<dbReference type="EMBL" id="NWSH01002560">
    <property type="protein sequence ID" value="PCG67981.1"/>
    <property type="molecule type" value="Genomic_DNA"/>
</dbReference>
<keyword evidence="5" id="KW-0378">Hydrolase</keyword>
<dbReference type="SMART" id="SM00020">
    <property type="entry name" value="Tryp_SPc"/>
    <property type="match status" value="1"/>
</dbReference>
<dbReference type="SMART" id="SM00680">
    <property type="entry name" value="CLIP"/>
    <property type="match status" value="2"/>
</dbReference>
<dbReference type="InterPro" id="IPR022700">
    <property type="entry name" value="CLIP"/>
</dbReference>
<dbReference type="PRINTS" id="PR00722">
    <property type="entry name" value="CHYMOTRYPSIN"/>
</dbReference>
<dbReference type="SUPFAM" id="SSF50494">
    <property type="entry name" value="Trypsin-like serine proteases"/>
    <property type="match status" value="1"/>
</dbReference>
<evidence type="ECO:0000256" key="3">
    <source>
        <dbReference type="ARBA" id="ARBA00023180"/>
    </source>
</evidence>
<reference evidence="8" key="1">
    <citation type="submission" date="2017-09" db="EMBL/GenBank/DDBJ databases">
        <title>Contemporary evolution of a Lepidopteran species, Heliothis virescens, in response to modern agricultural practices.</title>
        <authorList>
            <person name="Fritz M.L."/>
            <person name="Deyonke A.M."/>
            <person name="Papanicolaou A."/>
            <person name="Micinski S."/>
            <person name="Westbrook J."/>
            <person name="Gould F."/>
        </authorList>
    </citation>
    <scope>NUCLEOTIDE SEQUENCE [LARGE SCALE GENOMIC DNA]</scope>
    <source>
        <strain evidence="8">HvINT-</strain>
        <tissue evidence="8">Whole body</tissue>
    </source>
</reference>
<dbReference type="InterPro" id="IPR051487">
    <property type="entry name" value="Ser/Thr_Proteases_Immune/Dev"/>
</dbReference>
<dbReference type="Pfam" id="PF00089">
    <property type="entry name" value="Trypsin"/>
    <property type="match status" value="1"/>
</dbReference>
<keyword evidence="1" id="KW-0732">Signal</keyword>
<keyword evidence="5" id="KW-0645">Protease</keyword>